<keyword evidence="3" id="KW-0677">Repeat</keyword>
<feature type="domain" description="LRRCT" evidence="6">
    <location>
        <begin position="276"/>
        <end position="327"/>
    </location>
</feature>
<dbReference type="EMBL" id="HACA01023086">
    <property type="protein sequence ID" value="CDW40447.1"/>
    <property type="molecule type" value="Transcribed_RNA"/>
</dbReference>
<evidence type="ECO:0000256" key="3">
    <source>
        <dbReference type="ARBA" id="ARBA00022737"/>
    </source>
</evidence>
<dbReference type="PROSITE" id="PS51450">
    <property type="entry name" value="LRR"/>
    <property type="match status" value="1"/>
</dbReference>
<dbReference type="InterPro" id="IPR032675">
    <property type="entry name" value="LRR_dom_sf"/>
</dbReference>
<proteinExistence type="predicted"/>
<feature type="signal peptide" evidence="5">
    <location>
        <begin position="1"/>
        <end position="19"/>
    </location>
</feature>
<dbReference type="AlphaFoldDB" id="A0A0K2URF6"/>
<dbReference type="Gene3D" id="3.80.10.10">
    <property type="entry name" value="Ribonuclease Inhibitor"/>
    <property type="match status" value="1"/>
</dbReference>
<keyword evidence="4" id="KW-1133">Transmembrane helix</keyword>
<evidence type="ECO:0000259" key="6">
    <source>
        <dbReference type="SMART" id="SM00082"/>
    </source>
</evidence>
<dbReference type="OrthoDB" id="8861968at2759"/>
<sequence length="403" mass="46361">MKGCHWKLLILLIVGSVSAYNGGDKIDDSNCTAVYQNRCTCGYGHYPYWKPTESLYIVNCTNSGFTSTEMLEDLDERIQILIFTGNKLPELEWNIFGFFEKTGNLEVVDMSHNQIEEIPGKTYHRVGFVRKLILSHNNLRISGANSHPRLFSNFYELEELDLRNTFSETVDAGYYLKDLKDVFISSNMTKLRKLNLEQNEIWEIQDKNMFCILPSLRELYIGDNQLQSIDIALNCLKKLTLLDVRYNKIKRLDKETIDRLEQAFGNGSGRLIMNENPFHCDCHLRPFYDWVFNTKANINKEDLRCYDGWPKGNAGRRLSSITKLECPPDPLTEESKMAVSTSITQALLLILLLLVATLLSVFIWVNRAQFKGQLAPVVKSVQKSMQYKTINRDDEIIAPEVNV</sequence>
<dbReference type="Pfam" id="PF13855">
    <property type="entry name" value="LRR_8"/>
    <property type="match status" value="1"/>
</dbReference>
<dbReference type="SMART" id="SM00369">
    <property type="entry name" value="LRR_TYP"/>
    <property type="match status" value="4"/>
</dbReference>
<dbReference type="KEGG" id="lsm:121129915"/>
<dbReference type="SUPFAM" id="SSF52058">
    <property type="entry name" value="L domain-like"/>
    <property type="match status" value="1"/>
</dbReference>
<accession>A0A0K2URF6</accession>
<dbReference type="InterPro" id="IPR000483">
    <property type="entry name" value="Cys-rich_flank_reg_C"/>
</dbReference>
<keyword evidence="4" id="KW-0472">Membrane</keyword>
<dbReference type="PANTHER" id="PTHR24364">
    <property type="entry name" value="LP06937P"/>
    <property type="match status" value="1"/>
</dbReference>
<dbReference type="GO" id="GO:0016020">
    <property type="term" value="C:membrane"/>
    <property type="evidence" value="ECO:0007669"/>
    <property type="project" value="TreeGrafter"/>
</dbReference>
<dbReference type="InterPro" id="IPR052286">
    <property type="entry name" value="Wnt_signaling_inhibitor"/>
</dbReference>
<dbReference type="RefSeq" id="XP_040581557.1">
    <property type="nucleotide sequence ID" value="XM_040725623.2"/>
</dbReference>
<feature type="transmembrane region" description="Helical" evidence="4">
    <location>
        <begin position="346"/>
        <end position="365"/>
    </location>
</feature>
<keyword evidence="2 5" id="KW-0732">Signal</keyword>
<organism evidence="7">
    <name type="scientific">Lepeophtheirus salmonis</name>
    <name type="common">Salmon louse</name>
    <name type="synonym">Caligus salmonis</name>
    <dbReference type="NCBI Taxonomy" id="72036"/>
    <lineage>
        <taxon>Eukaryota</taxon>
        <taxon>Metazoa</taxon>
        <taxon>Ecdysozoa</taxon>
        <taxon>Arthropoda</taxon>
        <taxon>Crustacea</taxon>
        <taxon>Multicrustacea</taxon>
        <taxon>Hexanauplia</taxon>
        <taxon>Copepoda</taxon>
        <taxon>Siphonostomatoida</taxon>
        <taxon>Caligidae</taxon>
        <taxon>Lepeophtheirus</taxon>
    </lineage>
</organism>
<evidence type="ECO:0000256" key="5">
    <source>
        <dbReference type="SAM" id="SignalP"/>
    </source>
</evidence>
<dbReference type="SMART" id="SM00082">
    <property type="entry name" value="LRRCT"/>
    <property type="match status" value="1"/>
</dbReference>
<reference evidence="7" key="1">
    <citation type="submission" date="2014-05" db="EMBL/GenBank/DDBJ databases">
        <authorList>
            <person name="Chronopoulou M."/>
        </authorList>
    </citation>
    <scope>NUCLEOTIDE SEQUENCE</scope>
    <source>
        <tissue evidence="7">Whole organism</tissue>
    </source>
</reference>
<keyword evidence="4" id="KW-0812">Transmembrane</keyword>
<keyword evidence="1" id="KW-0433">Leucine-rich repeat</keyword>
<evidence type="ECO:0000256" key="2">
    <source>
        <dbReference type="ARBA" id="ARBA00022729"/>
    </source>
</evidence>
<name>A0A0K2URF6_LEPSM</name>
<dbReference type="InterPro" id="IPR001611">
    <property type="entry name" value="Leu-rich_rpt"/>
</dbReference>
<dbReference type="GeneID" id="121129915"/>
<protein>
    <recommendedName>
        <fullName evidence="6">LRRCT domain-containing protein</fullName>
    </recommendedName>
</protein>
<evidence type="ECO:0000313" key="7">
    <source>
        <dbReference type="EMBL" id="CDW40447.1"/>
    </source>
</evidence>
<evidence type="ECO:0000256" key="4">
    <source>
        <dbReference type="SAM" id="Phobius"/>
    </source>
</evidence>
<evidence type="ECO:0000256" key="1">
    <source>
        <dbReference type="ARBA" id="ARBA00022614"/>
    </source>
</evidence>
<feature type="chain" id="PRO_5005489027" description="LRRCT domain-containing protein" evidence="5">
    <location>
        <begin position="20"/>
        <end position="403"/>
    </location>
</feature>
<dbReference type="PANTHER" id="PTHR24364:SF18">
    <property type="entry name" value="LP06937P"/>
    <property type="match status" value="1"/>
</dbReference>
<dbReference type="InterPro" id="IPR003591">
    <property type="entry name" value="Leu-rich_rpt_typical-subtyp"/>
</dbReference>